<dbReference type="Proteomes" id="UP000632774">
    <property type="component" value="Unassembled WGS sequence"/>
</dbReference>
<comment type="caution">
    <text evidence="1">The sequence shown here is derived from an EMBL/GenBank/DDBJ whole genome shotgun (WGS) entry which is preliminary data.</text>
</comment>
<dbReference type="Gene3D" id="3.40.50.11010">
    <property type="match status" value="1"/>
</dbReference>
<dbReference type="SUPFAM" id="SSF53756">
    <property type="entry name" value="UDP-Glycosyltransferase/glycogen phosphorylase"/>
    <property type="match status" value="1"/>
</dbReference>
<proteinExistence type="predicted"/>
<gene>
    <name evidence="1" type="ORF">IRJ18_00880</name>
</gene>
<dbReference type="Pfam" id="PF13692">
    <property type="entry name" value="Glyco_trans_1_4"/>
    <property type="match status" value="1"/>
</dbReference>
<dbReference type="PANTHER" id="PTHR12526:SF630">
    <property type="entry name" value="GLYCOSYLTRANSFERASE"/>
    <property type="match status" value="1"/>
</dbReference>
<sequence length="406" mass="46772">MILEGKYIFIFALMRFDGEYESTNYTIARHLAKKNKVFYIDNPYTLKDYIKLKNTREFNTRKPYFKLSSNGIIDTDLPNLKVVAMPIVASLNFLPEGFLYRMALKLNQQLLVKRIKKVIRQYNIPGYIFINSYNFHYPNVSDYLKPALKVYHCVDPLISPFDLKHGLISENHIVKTSDVIICSSKQLYLEKKQLNPETYFVPNAADIEHSQKALDPDLKVADIIAGIVKPVIGYFGNIERRMDFDMLKVVTEQNPDKNFVFVGPQGKIYIPDWFFNTSNIILTGRMPYEAMPSILKGFDVALLPFKKDEVSRTIFPLKLFEYLGAGKPVVATDFNDDLRDFTEDTVTYCRTAEEFSAAINAALQQGEAMIPKRLAVAANNTWARRGDEFSEILYNQLERKNVKQIN</sequence>
<accession>A0ABR9XD42</accession>
<evidence type="ECO:0000313" key="2">
    <source>
        <dbReference type="Proteomes" id="UP000632774"/>
    </source>
</evidence>
<dbReference type="RefSeq" id="WP_194104317.1">
    <property type="nucleotide sequence ID" value="NZ_JADFFM010000001.1"/>
</dbReference>
<dbReference type="EMBL" id="JADFFM010000001">
    <property type="protein sequence ID" value="MBE9664894.1"/>
    <property type="molecule type" value="Genomic_DNA"/>
</dbReference>
<dbReference type="Gene3D" id="3.40.50.2000">
    <property type="entry name" value="Glycogen Phosphorylase B"/>
    <property type="match status" value="1"/>
</dbReference>
<keyword evidence="2" id="KW-1185">Reference proteome</keyword>
<evidence type="ECO:0000313" key="1">
    <source>
        <dbReference type="EMBL" id="MBE9664894.1"/>
    </source>
</evidence>
<reference evidence="1 2" key="1">
    <citation type="submission" date="2020-10" db="EMBL/GenBank/DDBJ databases">
        <title>Mucilaginibacter mali sp. nov., isolated from rhizosphere soil of apple orchard.</title>
        <authorList>
            <person name="Lee J.-S."/>
            <person name="Kim H.S."/>
            <person name="Kim J.-S."/>
        </authorList>
    </citation>
    <scope>NUCLEOTIDE SEQUENCE [LARGE SCALE GENOMIC DNA]</scope>
    <source>
        <strain evidence="1 2">KCTC 23157</strain>
    </source>
</reference>
<dbReference type="PANTHER" id="PTHR12526">
    <property type="entry name" value="GLYCOSYLTRANSFERASE"/>
    <property type="match status" value="1"/>
</dbReference>
<organism evidence="1 2">
    <name type="scientific">Mucilaginibacter boryungensis</name>
    <dbReference type="NCBI Taxonomy" id="768480"/>
    <lineage>
        <taxon>Bacteria</taxon>
        <taxon>Pseudomonadati</taxon>
        <taxon>Bacteroidota</taxon>
        <taxon>Sphingobacteriia</taxon>
        <taxon>Sphingobacteriales</taxon>
        <taxon>Sphingobacteriaceae</taxon>
        <taxon>Mucilaginibacter</taxon>
    </lineage>
</organism>
<protein>
    <submittedName>
        <fullName evidence="1">Glycosyltransferase</fullName>
    </submittedName>
</protein>
<name>A0ABR9XD42_9SPHI</name>